<feature type="domain" description="NET" evidence="7">
    <location>
        <begin position="271"/>
        <end position="353"/>
    </location>
</feature>
<dbReference type="Pfam" id="PF00439">
    <property type="entry name" value="Bromodomain"/>
    <property type="match status" value="1"/>
</dbReference>
<dbReference type="EMBL" id="CAUYUE010000004">
    <property type="protein sequence ID" value="CAK0764569.1"/>
    <property type="molecule type" value="Genomic_DNA"/>
</dbReference>
<sequence length="609" mass="64376">MSTPLANSAEKENGAAVLEDGRELDHPAAAMQNGGYESERRAQRRQRHELEKEEAKQWDIIKGLSDISAEVELLTQEVARIRHNVLTPAEQPRELTTADRQVLAENHKRRVAEIVTKQCAQALKHVQNHKWAFPFNEPVELDRYPDYLKAVSEPMDFGTVKARMDSGAYVQPGQFNTDMRLVFGNARKYNPPGSDVYHMAGTLLERYDEKWNLSVVPKVIEEELNCKVDEENARKKLVEAAQREAGAALEAEGQRLQQVFASLQNRIQDAKSLAAAACKPMPLPEKARLVQDMQKLNTDHFDWATSIVLARYPGAVQGAGEELGLDISQVDALTLRQLQHYVHSCFTAGDSAVSWPGCLVGSGVSAFQAPGKRHKAHLQDSGAKGGPSPALQLLETPRPAGLPHLKVPTPGVGGAQATMESSNAAHFSAALAQAQNALQGPTNAVPAVVSMQDGFKVPLPRRPGSLPVTPRAGISPAAGATAAAAAAAFAQDQAALTVPALAPNAAADAVQSGGASRLATVSVGGWNGAPCTTDDPLRGASSGVTEADAQAGAASAAEGQPNGTGKSMQNGESGYSAADGSAASVKSGDEAMAQEEQQATPMETDAPEG</sequence>
<feature type="compositionally biased region" description="Low complexity" evidence="5">
    <location>
        <begin position="571"/>
        <end position="584"/>
    </location>
</feature>
<evidence type="ECO:0000256" key="5">
    <source>
        <dbReference type="SAM" id="MobiDB-lite"/>
    </source>
</evidence>
<feature type="region of interest" description="Disordered" evidence="5">
    <location>
        <begin position="1"/>
        <end position="51"/>
    </location>
</feature>
<dbReference type="AlphaFoldDB" id="A0AAV1HZG9"/>
<keyword evidence="9" id="KW-1185">Reference proteome</keyword>
<name>A0AAV1HZG9_9CHLO</name>
<dbReference type="InterPro" id="IPR038336">
    <property type="entry name" value="NET_sf"/>
</dbReference>
<keyword evidence="2 4" id="KW-0103">Bromodomain</keyword>
<evidence type="ECO:0000256" key="3">
    <source>
        <dbReference type="ARBA" id="ARBA00023163"/>
    </source>
</evidence>
<dbReference type="PROSITE" id="PS51525">
    <property type="entry name" value="NET"/>
    <property type="match status" value="1"/>
</dbReference>
<dbReference type="InterPro" id="IPR036427">
    <property type="entry name" value="Bromodomain-like_sf"/>
</dbReference>
<evidence type="ECO:0000313" key="9">
    <source>
        <dbReference type="Proteomes" id="UP001314263"/>
    </source>
</evidence>
<evidence type="ECO:0000259" key="7">
    <source>
        <dbReference type="PROSITE" id="PS51525"/>
    </source>
</evidence>
<dbReference type="Gene3D" id="1.20.1270.220">
    <property type="match status" value="1"/>
</dbReference>
<dbReference type="PRINTS" id="PR00503">
    <property type="entry name" value="BROMODOMAIN"/>
</dbReference>
<keyword evidence="3" id="KW-0804">Transcription</keyword>
<evidence type="ECO:0000259" key="6">
    <source>
        <dbReference type="PROSITE" id="PS50014"/>
    </source>
</evidence>
<feature type="compositionally biased region" description="Low complexity" evidence="5">
    <location>
        <begin position="546"/>
        <end position="560"/>
    </location>
</feature>
<dbReference type="PROSITE" id="PS50014">
    <property type="entry name" value="BROMODOMAIN_2"/>
    <property type="match status" value="1"/>
</dbReference>
<dbReference type="PANTHER" id="PTHR45926">
    <property type="entry name" value="OSJNBA0053K19.4 PROTEIN"/>
    <property type="match status" value="1"/>
</dbReference>
<reference evidence="8 9" key="1">
    <citation type="submission" date="2023-10" db="EMBL/GenBank/DDBJ databases">
        <authorList>
            <person name="Maclean D."/>
            <person name="Macfadyen A."/>
        </authorList>
    </citation>
    <scope>NUCLEOTIDE SEQUENCE [LARGE SCALE GENOMIC DNA]</scope>
</reference>
<evidence type="ECO:0000256" key="1">
    <source>
        <dbReference type="ARBA" id="ARBA00023015"/>
    </source>
</evidence>
<evidence type="ECO:0000256" key="4">
    <source>
        <dbReference type="PROSITE-ProRule" id="PRU00035"/>
    </source>
</evidence>
<dbReference type="Gene3D" id="1.20.920.10">
    <property type="entry name" value="Bromodomain-like"/>
    <property type="match status" value="1"/>
</dbReference>
<comment type="caution">
    <text evidence="8">The sequence shown here is derived from an EMBL/GenBank/DDBJ whole genome shotgun (WGS) entry which is preliminary data.</text>
</comment>
<evidence type="ECO:0000256" key="2">
    <source>
        <dbReference type="ARBA" id="ARBA00023117"/>
    </source>
</evidence>
<dbReference type="InterPro" id="IPR001487">
    <property type="entry name" value="Bromodomain"/>
</dbReference>
<evidence type="ECO:0000313" key="8">
    <source>
        <dbReference type="EMBL" id="CAK0764569.1"/>
    </source>
</evidence>
<feature type="domain" description="Bromo" evidence="6">
    <location>
        <begin position="127"/>
        <end position="197"/>
    </location>
</feature>
<dbReference type="InterPro" id="IPR027353">
    <property type="entry name" value="NET_dom"/>
</dbReference>
<accession>A0AAV1HZG9</accession>
<keyword evidence="1" id="KW-0805">Transcription regulation</keyword>
<feature type="region of interest" description="Disordered" evidence="5">
    <location>
        <begin position="527"/>
        <end position="609"/>
    </location>
</feature>
<gene>
    <name evidence="8" type="ORF">CVIRNUC_003171</name>
</gene>
<proteinExistence type="predicted"/>
<dbReference type="SUPFAM" id="SSF47370">
    <property type="entry name" value="Bromodomain"/>
    <property type="match status" value="1"/>
</dbReference>
<feature type="compositionally biased region" description="Polar residues" evidence="5">
    <location>
        <begin position="561"/>
        <end position="570"/>
    </location>
</feature>
<protein>
    <submittedName>
        <fullName evidence="8">Uncharacterized protein</fullName>
    </submittedName>
</protein>
<organism evidence="8 9">
    <name type="scientific">Coccomyxa viridis</name>
    <dbReference type="NCBI Taxonomy" id="1274662"/>
    <lineage>
        <taxon>Eukaryota</taxon>
        <taxon>Viridiplantae</taxon>
        <taxon>Chlorophyta</taxon>
        <taxon>core chlorophytes</taxon>
        <taxon>Trebouxiophyceae</taxon>
        <taxon>Trebouxiophyceae incertae sedis</taxon>
        <taxon>Coccomyxaceae</taxon>
        <taxon>Coccomyxa</taxon>
    </lineage>
</organism>
<dbReference type="Pfam" id="PF17035">
    <property type="entry name" value="BET"/>
    <property type="match status" value="1"/>
</dbReference>
<dbReference type="Proteomes" id="UP001314263">
    <property type="component" value="Unassembled WGS sequence"/>
</dbReference>
<feature type="compositionally biased region" description="Basic and acidic residues" evidence="5">
    <location>
        <begin position="9"/>
        <end position="26"/>
    </location>
</feature>
<dbReference type="SMART" id="SM00297">
    <property type="entry name" value="BROMO"/>
    <property type="match status" value="1"/>
</dbReference>